<evidence type="ECO:0000313" key="1">
    <source>
        <dbReference type="EMBL" id="PQD96606.1"/>
    </source>
</evidence>
<dbReference type="AlphaFoldDB" id="A0A2S7N3K0"/>
<reference evidence="1 2" key="1">
    <citation type="submission" date="2017-12" db="EMBL/GenBank/DDBJ databases">
        <title>Taxonomic description and draft genome of Pradoshia cofamensis Gen. nov., sp. nov., a thermotolerant bacillale isolated from anterior gut of earthworm Eisenia fetida.</title>
        <authorList>
            <person name="Saha T."/>
            <person name="Chakraborty R."/>
        </authorList>
    </citation>
    <scope>NUCLEOTIDE SEQUENCE [LARGE SCALE GENOMIC DNA]</scope>
    <source>
        <strain evidence="1 2">EAG3</strain>
    </source>
</reference>
<name>A0A2S7N3K0_9BACI</name>
<sequence>MKKYVTLIITSVFLIATFSIYYVHLALAKNDKTQLFIEHVDGDKGLLKDISVSGVYHLGNTSDFFTITERETTYASDLPFFKKIDDISRSPDNKHMDELRKKYPSFMRGKFYEGYFFEDDTQIIYAEVDYTNSYNGTLKDLRFSIDTLDKEQKQTNSYTIDVPKQKDIFQMEVFDVQYLYDEVRIITSNQQSNPNLTEVREYTISLKKNQITDEKIILTKNETTNDYYSTMSLTERNALQPSDIAMLQTVEEQTDDDGAITQSKSKMYIYHYKEAKLSELTMPAELQDPTDADLSYMYDEEYLYANRSIHDGDVLKGTVYKIDLKTGKIAKEINFTPNSRLQIDWINLNEDSIQLFGRDSDSSPAFAVYSLEEGKLLFEGRVTAKKSDKVNFTDLQYSLDTISGI</sequence>
<organism evidence="1 2">
    <name type="scientific">Pradoshia eiseniae</name>
    <dbReference type="NCBI Taxonomy" id="2064768"/>
    <lineage>
        <taxon>Bacteria</taxon>
        <taxon>Bacillati</taxon>
        <taxon>Bacillota</taxon>
        <taxon>Bacilli</taxon>
        <taxon>Bacillales</taxon>
        <taxon>Bacillaceae</taxon>
        <taxon>Pradoshia</taxon>
    </lineage>
</organism>
<evidence type="ECO:0000313" key="2">
    <source>
        <dbReference type="Proteomes" id="UP000239663"/>
    </source>
</evidence>
<dbReference type="OrthoDB" id="2433869at2"/>
<accession>A0A2S7N3K0</accession>
<comment type="caution">
    <text evidence="1">The sequence shown here is derived from an EMBL/GenBank/DDBJ whole genome shotgun (WGS) entry which is preliminary data.</text>
</comment>
<dbReference type="RefSeq" id="WP_104847703.1">
    <property type="nucleotide sequence ID" value="NZ_PKOZ01000001.1"/>
</dbReference>
<keyword evidence="2" id="KW-1185">Reference proteome</keyword>
<protein>
    <submittedName>
        <fullName evidence="1">Uncharacterized protein</fullName>
    </submittedName>
</protein>
<dbReference type="Proteomes" id="UP000239663">
    <property type="component" value="Unassembled WGS sequence"/>
</dbReference>
<gene>
    <name evidence="1" type="ORF">CYL18_01540</name>
</gene>
<dbReference type="EMBL" id="PKOZ01000001">
    <property type="protein sequence ID" value="PQD96606.1"/>
    <property type="molecule type" value="Genomic_DNA"/>
</dbReference>
<proteinExistence type="predicted"/>